<organism evidence="1 2">
    <name type="scientific">Streptomyces katrae</name>
    <dbReference type="NCBI Taxonomy" id="68223"/>
    <lineage>
        <taxon>Bacteria</taxon>
        <taxon>Bacillati</taxon>
        <taxon>Actinomycetota</taxon>
        <taxon>Actinomycetes</taxon>
        <taxon>Kitasatosporales</taxon>
        <taxon>Streptomycetaceae</taxon>
        <taxon>Streptomyces</taxon>
    </lineage>
</organism>
<keyword evidence="2" id="KW-1185">Reference proteome</keyword>
<dbReference type="RefSeq" id="WP_285345996.1">
    <property type="nucleotide sequence ID" value="NZ_JASITI010000060.1"/>
</dbReference>
<protein>
    <submittedName>
        <fullName evidence="1">Uncharacterized protein</fullName>
    </submittedName>
</protein>
<accession>A0ABT7H366</accession>
<evidence type="ECO:0000313" key="1">
    <source>
        <dbReference type="EMBL" id="MDK9500342.1"/>
    </source>
</evidence>
<proteinExistence type="predicted"/>
<dbReference type="Proteomes" id="UP001223390">
    <property type="component" value="Unassembled WGS sequence"/>
</dbReference>
<gene>
    <name evidence="1" type="ORF">QEZ40_006161</name>
</gene>
<dbReference type="EMBL" id="JASITI010000060">
    <property type="protein sequence ID" value="MDK9500342.1"/>
    <property type="molecule type" value="Genomic_DNA"/>
</dbReference>
<comment type="caution">
    <text evidence="1">The sequence shown here is derived from an EMBL/GenBank/DDBJ whole genome shotgun (WGS) entry which is preliminary data.</text>
</comment>
<evidence type="ECO:0000313" key="2">
    <source>
        <dbReference type="Proteomes" id="UP001223390"/>
    </source>
</evidence>
<name>A0ABT7H366_9ACTN</name>
<reference evidence="1 2" key="1">
    <citation type="submission" date="2023-05" db="EMBL/GenBank/DDBJ databases">
        <title>Sequencing and Assembly of Streptomyces sp. NP73.</title>
        <authorList>
            <person name="Konwar A.N."/>
            <person name="Saikia K."/>
            <person name="Thakur D."/>
        </authorList>
    </citation>
    <scope>NUCLEOTIDE SEQUENCE [LARGE SCALE GENOMIC DNA]</scope>
    <source>
        <strain evidence="1 2">NP73</strain>
    </source>
</reference>
<sequence length="247" mass="26524">MGLLRWNGVFDAVDEQFGELAPDGSRDLSIATSEGGLTLRVEEARAAALAVGDASLRRSVWAEVVRRARGEASTGEPWSLFGVWLGLPVLRGLSFRVGRYARGERKDVEAELLLGFIEAVRDADPEAPDVGHAMLVAAGCRAWAFAKSDDRETVTEDVELVSVCRGGPQGDPLAVDGWEIHLPTPTGQGGLAAPLRLTAGSRTAEGERLGMVAEELGLADALDRARCRTRGRTRVAMVSLRRPRRGL</sequence>